<keyword evidence="9" id="KW-0809">Transit peptide</keyword>
<dbReference type="Gene3D" id="3.40.630.30">
    <property type="match status" value="1"/>
</dbReference>
<accession>A0A1E4TAF3</accession>
<comment type="pathway">
    <text evidence="3">Amino-acid biosynthesis; L-arginine biosynthesis; N(2)-acetyl-L-ornithine from L-glutamate: step 1/4.</text>
</comment>
<feature type="non-terminal residue" evidence="17">
    <location>
        <position position="499"/>
    </location>
</feature>
<evidence type="ECO:0000256" key="2">
    <source>
        <dbReference type="ARBA" id="ARBA00004173"/>
    </source>
</evidence>
<proteinExistence type="inferred from homology"/>
<dbReference type="EC" id="2.3.1.1" evidence="5"/>
<evidence type="ECO:0000259" key="16">
    <source>
        <dbReference type="PROSITE" id="PS51731"/>
    </source>
</evidence>
<evidence type="ECO:0000256" key="13">
    <source>
        <dbReference type="ARBA" id="ARBA00030346"/>
    </source>
</evidence>
<dbReference type="PIRSF" id="PIRSF007892">
    <property type="entry name" value="NAGS_fungal"/>
    <property type="match status" value="1"/>
</dbReference>
<evidence type="ECO:0000256" key="8">
    <source>
        <dbReference type="ARBA" id="ARBA00022679"/>
    </source>
</evidence>
<evidence type="ECO:0000256" key="1">
    <source>
        <dbReference type="ARBA" id="ARBA00002294"/>
    </source>
</evidence>
<keyword evidence="11" id="KW-0012">Acyltransferase</keyword>
<dbReference type="GO" id="GO:0006592">
    <property type="term" value="P:ornithine biosynthetic process"/>
    <property type="evidence" value="ECO:0007669"/>
    <property type="project" value="TreeGrafter"/>
</dbReference>
<gene>
    <name evidence="17" type="ORF">CANCADRAFT_17154</name>
</gene>
<dbReference type="UniPathway" id="UPA00068">
    <property type="reaction ID" value="UER00106"/>
</dbReference>
<evidence type="ECO:0000256" key="9">
    <source>
        <dbReference type="ARBA" id="ARBA00022946"/>
    </source>
</evidence>
<dbReference type="OrthoDB" id="5585968at2759"/>
<reference evidence="18" key="1">
    <citation type="submission" date="2016-02" db="EMBL/GenBank/DDBJ databases">
        <title>Comparative genomics of biotechnologically important yeasts.</title>
        <authorList>
            <consortium name="DOE Joint Genome Institute"/>
            <person name="Riley R."/>
            <person name="Haridas S."/>
            <person name="Wolfe K.H."/>
            <person name="Lopes M.R."/>
            <person name="Hittinger C.T."/>
            <person name="Goker M."/>
            <person name="Salamov A."/>
            <person name="Wisecaver J."/>
            <person name="Long T.M."/>
            <person name="Aerts A.L."/>
            <person name="Barry K."/>
            <person name="Choi C."/>
            <person name="Clum A."/>
            <person name="Coughlan A.Y."/>
            <person name="Deshpande S."/>
            <person name="Douglass A.P."/>
            <person name="Hanson S.J."/>
            <person name="Klenk H.-P."/>
            <person name="Labutti K."/>
            <person name="Lapidus A."/>
            <person name="Lindquist E."/>
            <person name="Lipzen A."/>
            <person name="Meier-Kolthoff J.P."/>
            <person name="Ohm R.A."/>
            <person name="Otillar R.P."/>
            <person name="Pangilinan J."/>
            <person name="Peng Y."/>
            <person name="Rokas A."/>
            <person name="Rosa C.A."/>
            <person name="Scheuner C."/>
            <person name="Sibirny A.A."/>
            <person name="Slot J.C."/>
            <person name="Stielow J.B."/>
            <person name="Sun H."/>
            <person name="Kurtzman C.P."/>
            <person name="Blackwell M."/>
            <person name="Jeffries T.W."/>
            <person name="Grigoriev I.V."/>
        </authorList>
    </citation>
    <scope>NUCLEOTIDE SEQUENCE [LARGE SCALE GENOMIC DNA]</scope>
    <source>
        <strain evidence="18">NRRL Y-17796</strain>
    </source>
</reference>
<evidence type="ECO:0000256" key="6">
    <source>
        <dbReference type="ARBA" id="ARBA00018802"/>
    </source>
</evidence>
<evidence type="ECO:0000256" key="3">
    <source>
        <dbReference type="ARBA" id="ARBA00004925"/>
    </source>
</evidence>
<evidence type="ECO:0000256" key="12">
    <source>
        <dbReference type="ARBA" id="ARBA00030322"/>
    </source>
</evidence>
<dbReference type="PROSITE" id="PS51731">
    <property type="entry name" value="GNAT_NAGS"/>
    <property type="match status" value="1"/>
</dbReference>
<sequence>TFNTPQDRARDLITTVLQSSATKRDARQYLQRFGRDDEENVQLSTALEVEHHAKVPAFFSPQEIKAFANELNPGFRSAIFKVRNFDQHHPTTLQQLAATVLKLNTLGLRSILVVDADTSSVNRFISNSTSRHRFRLLDGIFDETDHLDLPPVSPAPVSFDLASLIPLDVALPKRLIHPLARDAIPVITNAVYSSARNVYVRSDLNSVVLALAKMLTKYHIPVDKTIFVEPLGGVPSSERNLGAHFFINLLQEYDEIISELTSLAGSKLSQEDVNIHIENVKAMFAVLSVLPTTSTGIITTPEIAIGNSTRNPVVYNLLTDRPIASPSLPLDNSRTPTLNTTILRRGMPLKIIRADYNSGFSLRNCNEINLDLLIKMLEDSFGKKLDVESYLSRVDNNVAAVILAIDSDNTYAGGAIITYEEANSSGKIVPYLDKIGVAKSAQGSTGVADIVFKAMVLRLFPDEVIWRSRKTNPVNKWYFERCKGSYKIPNSNWCAFWAG</sequence>
<keyword evidence="18" id="KW-1185">Reference proteome</keyword>
<dbReference type="GO" id="GO:0005759">
    <property type="term" value="C:mitochondrial matrix"/>
    <property type="evidence" value="ECO:0007669"/>
    <property type="project" value="TreeGrafter"/>
</dbReference>
<protein>
    <recommendedName>
        <fullName evidence="6">Amino-acid acetyltransferase, mitochondrial</fullName>
        <ecNumber evidence="5">2.3.1.1</ecNumber>
    </recommendedName>
    <alternativeName>
        <fullName evidence="12">Arginine-requiring protein 2</fullName>
    </alternativeName>
    <alternativeName>
        <fullName evidence="13">Glutamate N-acetyltransferase</fullName>
    </alternativeName>
    <alternativeName>
        <fullName evidence="14">N-acetylglutamate synthase</fullName>
    </alternativeName>
</protein>
<dbReference type="Pfam" id="PF04768">
    <property type="entry name" value="NAT"/>
    <property type="match status" value="1"/>
</dbReference>
<keyword evidence="7" id="KW-0028">Amino-acid biosynthesis</keyword>
<name>A0A1E4TAF3_9ASCO</name>
<evidence type="ECO:0000256" key="4">
    <source>
        <dbReference type="ARBA" id="ARBA00008694"/>
    </source>
</evidence>
<dbReference type="PANTHER" id="PTHR23342:SF4">
    <property type="entry name" value="AMINO-ACID ACETYLTRANSFERASE, MITOCHONDRIAL"/>
    <property type="match status" value="1"/>
</dbReference>
<feature type="non-terminal residue" evidence="17">
    <location>
        <position position="1"/>
    </location>
</feature>
<dbReference type="GO" id="GO:0004042">
    <property type="term" value="F:L-glutamate N-acetyltransferase activity"/>
    <property type="evidence" value="ECO:0007669"/>
    <property type="project" value="InterPro"/>
</dbReference>
<comment type="similarity">
    <text evidence="4">Belongs to the acetyltransferase family.</text>
</comment>
<dbReference type="Proteomes" id="UP000095023">
    <property type="component" value="Unassembled WGS sequence"/>
</dbReference>
<evidence type="ECO:0000256" key="5">
    <source>
        <dbReference type="ARBA" id="ARBA00012697"/>
    </source>
</evidence>
<evidence type="ECO:0000313" key="17">
    <source>
        <dbReference type="EMBL" id="ODV88730.1"/>
    </source>
</evidence>
<comment type="function">
    <text evidence="1">N-acetylglutamate synthase involved in arginine biosynthesis.</text>
</comment>
<evidence type="ECO:0000256" key="14">
    <source>
        <dbReference type="ARBA" id="ARBA00033251"/>
    </source>
</evidence>
<keyword evidence="10" id="KW-0496">Mitochondrion</keyword>
<dbReference type="InterPro" id="IPR006855">
    <property type="entry name" value="Vertebrate-like_GNAT_dom"/>
</dbReference>
<dbReference type="EMBL" id="KV453843">
    <property type="protein sequence ID" value="ODV88730.1"/>
    <property type="molecule type" value="Genomic_DNA"/>
</dbReference>
<evidence type="ECO:0000256" key="10">
    <source>
        <dbReference type="ARBA" id="ARBA00023128"/>
    </source>
</evidence>
<evidence type="ECO:0000256" key="15">
    <source>
        <dbReference type="ARBA" id="ARBA00048372"/>
    </source>
</evidence>
<feature type="domain" description="N-acetyltransferase" evidence="16">
    <location>
        <begin position="357"/>
        <end position="499"/>
    </location>
</feature>
<dbReference type="InterPro" id="IPR011190">
    <property type="entry name" value="GlcNAc_Synth_fun"/>
</dbReference>
<evidence type="ECO:0000256" key="7">
    <source>
        <dbReference type="ARBA" id="ARBA00022605"/>
    </source>
</evidence>
<dbReference type="AlphaFoldDB" id="A0A1E4TAF3"/>
<organism evidence="17 18">
    <name type="scientific">Tortispora caseinolytica NRRL Y-17796</name>
    <dbReference type="NCBI Taxonomy" id="767744"/>
    <lineage>
        <taxon>Eukaryota</taxon>
        <taxon>Fungi</taxon>
        <taxon>Dikarya</taxon>
        <taxon>Ascomycota</taxon>
        <taxon>Saccharomycotina</taxon>
        <taxon>Trigonopsidomycetes</taxon>
        <taxon>Trigonopsidales</taxon>
        <taxon>Trigonopsidaceae</taxon>
        <taxon>Tortispora</taxon>
    </lineage>
</organism>
<dbReference type="PANTHER" id="PTHR23342">
    <property type="entry name" value="N-ACETYLGLUTAMATE SYNTHASE"/>
    <property type="match status" value="1"/>
</dbReference>
<keyword evidence="8" id="KW-0808">Transferase</keyword>
<dbReference type="GO" id="GO:0006526">
    <property type="term" value="P:L-arginine biosynthetic process"/>
    <property type="evidence" value="ECO:0007669"/>
    <property type="project" value="UniProtKB-UniPathway"/>
</dbReference>
<comment type="subcellular location">
    <subcellularLocation>
        <location evidence="2">Mitochondrion</location>
    </subcellularLocation>
</comment>
<evidence type="ECO:0000313" key="18">
    <source>
        <dbReference type="Proteomes" id="UP000095023"/>
    </source>
</evidence>
<comment type="catalytic activity">
    <reaction evidence="15">
        <text>L-glutamate + acetyl-CoA = N-acetyl-L-glutamate + CoA + H(+)</text>
        <dbReference type="Rhea" id="RHEA:24292"/>
        <dbReference type="ChEBI" id="CHEBI:15378"/>
        <dbReference type="ChEBI" id="CHEBI:29985"/>
        <dbReference type="ChEBI" id="CHEBI:44337"/>
        <dbReference type="ChEBI" id="CHEBI:57287"/>
        <dbReference type="ChEBI" id="CHEBI:57288"/>
        <dbReference type="EC" id="2.3.1.1"/>
    </reaction>
</comment>
<evidence type="ECO:0000256" key="11">
    <source>
        <dbReference type="ARBA" id="ARBA00023315"/>
    </source>
</evidence>